<proteinExistence type="predicted"/>
<protein>
    <recommendedName>
        <fullName evidence="2">L-serine ammonia-lyase</fullName>
        <ecNumber evidence="2">4.3.1.17</ecNumber>
    </recommendedName>
    <alternativeName>
        <fullName evidence="5">L-serine deaminase</fullName>
    </alternativeName>
    <alternativeName>
        <fullName evidence="6">L-threonine dehydratase</fullName>
    </alternativeName>
</protein>
<feature type="domain" description="Tryptophan synthase beta chain-like PALP" evidence="8">
    <location>
        <begin position="72"/>
        <end position="115"/>
    </location>
</feature>
<dbReference type="GO" id="GO:0006565">
    <property type="term" value="P:L-serine catabolic process"/>
    <property type="evidence" value="ECO:0007669"/>
    <property type="project" value="TreeGrafter"/>
</dbReference>
<accession>A0A315VC63</accession>
<dbReference type="GO" id="GO:0004794">
    <property type="term" value="F:threonine deaminase activity"/>
    <property type="evidence" value="ECO:0007669"/>
    <property type="project" value="TreeGrafter"/>
</dbReference>
<dbReference type="GO" id="GO:0030170">
    <property type="term" value="F:pyridoxal phosphate binding"/>
    <property type="evidence" value="ECO:0007669"/>
    <property type="project" value="InterPro"/>
</dbReference>
<comment type="cofactor">
    <cofactor evidence="1">
        <name>pyridoxal 5'-phosphate</name>
        <dbReference type="ChEBI" id="CHEBI:597326"/>
    </cofactor>
</comment>
<keyword evidence="3" id="KW-0663">Pyridoxal phosphate</keyword>
<dbReference type="InterPro" id="IPR050147">
    <property type="entry name" value="Ser/Thr_Dehydratase"/>
</dbReference>
<evidence type="ECO:0000313" key="10">
    <source>
        <dbReference type="Proteomes" id="UP000250572"/>
    </source>
</evidence>
<evidence type="ECO:0000313" key="9">
    <source>
        <dbReference type="EMBL" id="PWA16561.1"/>
    </source>
</evidence>
<evidence type="ECO:0000256" key="4">
    <source>
        <dbReference type="ARBA" id="ARBA00023239"/>
    </source>
</evidence>
<keyword evidence="10" id="KW-1185">Reference proteome</keyword>
<dbReference type="Proteomes" id="UP000250572">
    <property type="component" value="Unassembled WGS sequence"/>
</dbReference>
<dbReference type="EC" id="4.3.1.17" evidence="2"/>
<dbReference type="AlphaFoldDB" id="A0A315VC63"/>
<gene>
    <name evidence="9" type="ORF">CCH79_00004329</name>
</gene>
<evidence type="ECO:0000256" key="1">
    <source>
        <dbReference type="ARBA" id="ARBA00001933"/>
    </source>
</evidence>
<sequence>MCVREREEERNKLRTLDGHKSSAIRSGLTVSCASADGCPFQDGEHVSEFAILEGAISLRRKLILCTMPEHFHVNTPLLESVSMSKMAGTAVYLKMENCQPSGSFKIRGIGHLCQQVGLPSLCLDLVCLSAADAPSVVAARQPLQGSRVFFR</sequence>
<dbReference type="Gene3D" id="3.40.50.1100">
    <property type="match status" value="2"/>
</dbReference>
<evidence type="ECO:0000256" key="3">
    <source>
        <dbReference type="ARBA" id="ARBA00022898"/>
    </source>
</evidence>
<name>A0A315VC63_GAMAF</name>
<evidence type="ECO:0000256" key="6">
    <source>
        <dbReference type="ARBA" id="ARBA00042605"/>
    </source>
</evidence>
<dbReference type="PROSITE" id="PS00165">
    <property type="entry name" value="DEHYDRATASE_SER_THR"/>
    <property type="match status" value="1"/>
</dbReference>
<dbReference type="GO" id="GO:0003941">
    <property type="term" value="F:L-serine ammonia-lyase activity"/>
    <property type="evidence" value="ECO:0007669"/>
    <property type="project" value="UniProtKB-EC"/>
</dbReference>
<reference evidence="9 10" key="1">
    <citation type="journal article" date="2018" name="G3 (Bethesda)">
        <title>A High-Quality Reference Genome for the Invasive Mosquitofish Gambusia affinis Using a Chicago Library.</title>
        <authorList>
            <person name="Hoffberg S.L."/>
            <person name="Troendle N.J."/>
            <person name="Glenn T.C."/>
            <person name="Mahmud O."/>
            <person name="Louha S."/>
            <person name="Chalopin D."/>
            <person name="Bennetzen J.L."/>
            <person name="Mauricio R."/>
        </authorList>
    </citation>
    <scope>NUCLEOTIDE SEQUENCE [LARGE SCALE GENOMIC DNA]</scope>
    <source>
        <strain evidence="9">NE01/NJP1002.9</strain>
        <tissue evidence="9">Muscle</tissue>
    </source>
</reference>
<dbReference type="InterPro" id="IPR000634">
    <property type="entry name" value="Ser/Thr_deHydtase_PyrdxlP-BS"/>
</dbReference>
<evidence type="ECO:0000256" key="5">
    <source>
        <dbReference type="ARBA" id="ARBA00041766"/>
    </source>
</evidence>
<keyword evidence="4" id="KW-0456">Lyase</keyword>
<dbReference type="EMBL" id="NHOQ01002481">
    <property type="protein sequence ID" value="PWA16561.1"/>
    <property type="molecule type" value="Genomic_DNA"/>
</dbReference>
<evidence type="ECO:0000256" key="7">
    <source>
        <dbReference type="ARBA" id="ARBA00049406"/>
    </source>
</evidence>
<comment type="caution">
    <text evidence="9">The sequence shown here is derived from an EMBL/GenBank/DDBJ whole genome shotgun (WGS) entry which is preliminary data.</text>
</comment>
<evidence type="ECO:0000256" key="2">
    <source>
        <dbReference type="ARBA" id="ARBA00012093"/>
    </source>
</evidence>
<evidence type="ECO:0000259" key="8">
    <source>
        <dbReference type="Pfam" id="PF00291"/>
    </source>
</evidence>
<dbReference type="PANTHER" id="PTHR48078:SF16">
    <property type="entry name" value="SERINE DEHYDRATASE-LIKE"/>
    <property type="match status" value="1"/>
</dbReference>
<dbReference type="InterPro" id="IPR036052">
    <property type="entry name" value="TrpB-like_PALP_sf"/>
</dbReference>
<dbReference type="InterPro" id="IPR001926">
    <property type="entry name" value="TrpB-like_PALP"/>
</dbReference>
<dbReference type="GO" id="GO:0006567">
    <property type="term" value="P:L-threonine catabolic process"/>
    <property type="evidence" value="ECO:0007669"/>
    <property type="project" value="TreeGrafter"/>
</dbReference>
<dbReference type="SUPFAM" id="SSF53686">
    <property type="entry name" value="Tryptophan synthase beta subunit-like PLP-dependent enzymes"/>
    <property type="match status" value="1"/>
</dbReference>
<dbReference type="PANTHER" id="PTHR48078">
    <property type="entry name" value="THREONINE DEHYDRATASE, MITOCHONDRIAL-RELATED"/>
    <property type="match status" value="1"/>
</dbReference>
<comment type="catalytic activity">
    <reaction evidence="7">
        <text>L-serine = pyruvate + NH4(+)</text>
        <dbReference type="Rhea" id="RHEA:19169"/>
        <dbReference type="ChEBI" id="CHEBI:15361"/>
        <dbReference type="ChEBI" id="CHEBI:28938"/>
        <dbReference type="ChEBI" id="CHEBI:33384"/>
        <dbReference type="EC" id="4.3.1.17"/>
    </reaction>
</comment>
<dbReference type="Pfam" id="PF00291">
    <property type="entry name" value="PALP"/>
    <property type="match status" value="1"/>
</dbReference>
<dbReference type="GO" id="GO:0009097">
    <property type="term" value="P:isoleucine biosynthetic process"/>
    <property type="evidence" value="ECO:0007669"/>
    <property type="project" value="TreeGrafter"/>
</dbReference>
<organism evidence="9 10">
    <name type="scientific">Gambusia affinis</name>
    <name type="common">Western mosquitofish</name>
    <name type="synonym">Heterandria affinis</name>
    <dbReference type="NCBI Taxonomy" id="33528"/>
    <lineage>
        <taxon>Eukaryota</taxon>
        <taxon>Metazoa</taxon>
        <taxon>Chordata</taxon>
        <taxon>Craniata</taxon>
        <taxon>Vertebrata</taxon>
        <taxon>Euteleostomi</taxon>
        <taxon>Actinopterygii</taxon>
        <taxon>Neopterygii</taxon>
        <taxon>Teleostei</taxon>
        <taxon>Neoteleostei</taxon>
        <taxon>Acanthomorphata</taxon>
        <taxon>Ovalentaria</taxon>
        <taxon>Atherinomorphae</taxon>
        <taxon>Cyprinodontiformes</taxon>
        <taxon>Poeciliidae</taxon>
        <taxon>Poeciliinae</taxon>
        <taxon>Gambusia</taxon>
    </lineage>
</organism>